<dbReference type="SMART" id="SM01022">
    <property type="entry name" value="ASCH"/>
    <property type="match status" value="1"/>
</dbReference>
<evidence type="ECO:0000313" key="2">
    <source>
        <dbReference type="EMBL" id="MCJ0763510.1"/>
    </source>
</evidence>
<comment type="caution">
    <text evidence="2">The sequence shown here is derived from an EMBL/GenBank/DDBJ whole genome shotgun (WGS) entry which is preliminary data.</text>
</comment>
<dbReference type="Pfam" id="PF04266">
    <property type="entry name" value="ASCH"/>
    <property type="match status" value="1"/>
</dbReference>
<feature type="domain" description="ASCH" evidence="1">
    <location>
        <begin position="28"/>
        <end position="151"/>
    </location>
</feature>
<reference evidence="2" key="1">
    <citation type="submission" date="2022-03" db="EMBL/GenBank/DDBJ databases">
        <authorList>
            <person name="Woo C.Y."/>
        </authorList>
    </citation>
    <scope>NUCLEOTIDE SEQUENCE</scope>
    <source>
        <strain evidence="2">CYS-02</strain>
    </source>
</reference>
<dbReference type="InterPro" id="IPR009326">
    <property type="entry name" value="DUF984"/>
</dbReference>
<sequence>MSPVVRAFWSAFKATQSEDVDARFYEVCVFDDNESSANHLAELVVRGVKRATAGLVWSFEAANMPVPKPGDLSVVTTWDGQPKCVIETIQVDITPFSEVTVEFAAIEGEGDGSLQYWRKAHTAYSARECSRIGRTPSPSMPVACERFRIVYYPFGENAA</sequence>
<dbReference type="InterPro" id="IPR007374">
    <property type="entry name" value="ASCH_domain"/>
</dbReference>
<dbReference type="AlphaFoldDB" id="A0A9X1VUI7"/>
<accession>A0A9X1VUI7</accession>
<dbReference type="SUPFAM" id="SSF88697">
    <property type="entry name" value="PUA domain-like"/>
    <property type="match status" value="1"/>
</dbReference>
<dbReference type="RefSeq" id="WP_243306099.1">
    <property type="nucleotide sequence ID" value="NZ_JALGBI010000001.1"/>
</dbReference>
<dbReference type="PANTHER" id="PTHR39203:SF1">
    <property type="entry name" value="CYTOPLASMIC PROTEIN"/>
    <property type="match status" value="1"/>
</dbReference>
<dbReference type="Gene3D" id="3.10.400.10">
    <property type="entry name" value="Sulfate adenylyltransferase"/>
    <property type="match status" value="1"/>
</dbReference>
<dbReference type="CDD" id="cd06553">
    <property type="entry name" value="ASCH_Ef3133_like"/>
    <property type="match status" value="1"/>
</dbReference>
<gene>
    <name evidence="2" type="ORF">MMF98_09845</name>
</gene>
<evidence type="ECO:0000259" key="1">
    <source>
        <dbReference type="SMART" id="SM01022"/>
    </source>
</evidence>
<dbReference type="InterPro" id="IPR015947">
    <property type="entry name" value="PUA-like_sf"/>
</dbReference>
<dbReference type="PANTHER" id="PTHR39203">
    <property type="entry name" value="CYTOPLASMIC PROTEIN-RELATED"/>
    <property type="match status" value="1"/>
</dbReference>
<name>A0A9X1VUI7_9BURK</name>
<dbReference type="EMBL" id="JALGBI010000001">
    <property type="protein sequence ID" value="MCJ0763510.1"/>
    <property type="molecule type" value="Genomic_DNA"/>
</dbReference>
<dbReference type="PIRSF" id="PIRSF021320">
    <property type="entry name" value="DUF984"/>
    <property type="match status" value="1"/>
</dbReference>
<keyword evidence="3" id="KW-1185">Reference proteome</keyword>
<organism evidence="2 3">
    <name type="scientific">Variovorax terrae</name>
    <dbReference type="NCBI Taxonomy" id="2923278"/>
    <lineage>
        <taxon>Bacteria</taxon>
        <taxon>Pseudomonadati</taxon>
        <taxon>Pseudomonadota</taxon>
        <taxon>Betaproteobacteria</taxon>
        <taxon>Burkholderiales</taxon>
        <taxon>Comamonadaceae</taxon>
        <taxon>Variovorax</taxon>
    </lineage>
</organism>
<evidence type="ECO:0000313" key="3">
    <source>
        <dbReference type="Proteomes" id="UP001139447"/>
    </source>
</evidence>
<dbReference type="Proteomes" id="UP001139447">
    <property type="component" value="Unassembled WGS sequence"/>
</dbReference>
<proteinExistence type="predicted"/>
<protein>
    <submittedName>
        <fullName evidence="2">ASCH domain-containing protein</fullName>
    </submittedName>
</protein>